<sequence>RPVRVIIINNKRKGQKRSFIYIKIATNHDLCSSSWSLTINRYTETESHLPKKDIYVSITCTVKKISHIKNVYFLRKSIHKLQNNNVATRNYFDYIKMIRAQIYRRCISTMSEVCQIFQEKTGHYGIMAGNREFYEGAGDSLPVQKYKGLFTIFPFEYHLYVFNFIPVLSFTDKTTLFRKEPSKTSVRLIFNVLWNILSHTKVTVVSISYRTLKNEVKPVVNILIEQ</sequence>
<evidence type="ECO:0000313" key="1">
    <source>
        <dbReference type="EMBL" id="EBM5893689.1"/>
    </source>
</evidence>
<feature type="non-terminal residue" evidence="1">
    <location>
        <position position="1"/>
    </location>
</feature>
<protein>
    <submittedName>
        <fullName evidence="1">Uncharacterized protein</fullName>
    </submittedName>
</protein>
<reference evidence="1" key="1">
    <citation type="submission" date="2018-08" db="EMBL/GenBank/DDBJ databases">
        <authorList>
            <consortium name="PulseNet: The National Subtyping Network for Foodborne Disease Surveillance"/>
            <person name="Tarr C.L."/>
            <person name="Trees E."/>
            <person name="Katz L.S."/>
            <person name="Carleton-Romer H.A."/>
            <person name="Stroika S."/>
            <person name="Kucerova Z."/>
            <person name="Roache K.F."/>
            <person name="Sabol A.L."/>
            <person name="Besser J."/>
            <person name="Gerner-Smidt P."/>
        </authorList>
    </citation>
    <scope>NUCLEOTIDE SEQUENCE</scope>
    <source>
        <strain evidence="1">PNUSAS049162</strain>
    </source>
</reference>
<gene>
    <name evidence="1" type="ORF">D1E52_21435</name>
</gene>
<dbReference type="EMBL" id="AAGDBY010000024">
    <property type="protein sequence ID" value="EBM5893689.1"/>
    <property type="molecule type" value="Genomic_DNA"/>
</dbReference>
<name>A0A5T6N271_SALER</name>
<organism evidence="1">
    <name type="scientific">Salmonella enterica</name>
    <name type="common">Salmonella choleraesuis</name>
    <dbReference type="NCBI Taxonomy" id="28901"/>
    <lineage>
        <taxon>Bacteria</taxon>
        <taxon>Pseudomonadati</taxon>
        <taxon>Pseudomonadota</taxon>
        <taxon>Gammaproteobacteria</taxon>
        <taxon>Enterobacterales</taxon>
        <taxon>Enterobacteriaceae</taxon>
        <taxon>Salmonella</taxon>
    </lineage>
</organism>
<comment type="caution">
    <text evidence="1">The sequence shown here is derived from an EMBL/GenBank/DDBJ whole genome shotgun (WGS) entry which is preliminary data.</text>
</comment>
<dbReference type="AlphaFoldDB" id="A0A5T6N271"/>
<proteinExistence type="predicted"/>
<accession>A0A5T6N271</accession>